<feature type="region of interest" description="Disordered" evidence="1">
    <location>
        <begin position="202"/>
        <end position="223"/>
    </location>
</feature>
<feature type="compositionally biased region" description="Basic and acidic residues" evidence="1">
    <location>
        <begin position="202"/>
        <end position="218"/>
    </location>
</feature>
<dbReference type="Pfam" id="PF03432">
    <property type="entry name" value="Relaxase"/>
    <property type="match status" value="1"/>
</dbReference>
<dbReference type="Proteomes" id="UP000003477">
    <property type="component" value="Unassembled WGS sequence"/>
</dbReference>
<evidence type="ECO:0000259" key="2">
    <source>
        <dbReference type="Pfam" id="PF03432"/>
    </source>
</evidence>
<protein>
    <submittedName>
        <fullName evidence="3">Relaxase/mobilization nuclease family protein</fullName>
    </submittedName>
</protein>
<evidence type="ECO:0000256" key="1">
    <source>
        <dbReference type="SAM" id="MobiDB-lite"/>
    </source>
</evidence>
<feature type="domain" description="MobA/VirD2-like nuclease" evidence="2">
    <location>
        <begin position="5"/>
        <end position="136"/>
    </location>
</feature>
<name>G5JCE9_CROWT</name>
<reference evidence="3 4" key="1">
    <citation type="journal article" date="2011" name="Front. Microbiol.">
        <title>Two Strains of Crocosphaera watsonii with Highly Conserved Genomes are Distinguished by Strain-Specific Features.</title>
        <authorList>
            <person name="Bench S.R."/>
            <person name="Ilikchyan I.N."/>
            <person name="Tripp H.J."/>
            <person name="Zehr J.P."/>
        </authorList>
    </citation>
    <scope>NUCLEOTIDE SEQUENCE [LARGE SCALE GENOMIC DNA]</scope>
    <source>
        <strain evidence="3 4">WH 0003</strain>
    </source>
</reference>
<dbReference type="AlphaFoldDB" id="G5JCE9"/>
<accession>G5JCE9</accession>
<feature type="region of interest" description="Disordered" evidence="1">
    <location>
        <begin position="162"/>
        <end position="188"/>
    </location>
</feature>
<organism evidence="3 4">
    <name type="scientific">Crocosphaera watsonii WH 0003</name>
    <dbReference type="NCBI Taxonomy" id="423471"/>
    <lineage>
        <taxon>Bacteria</taxon>
        <taxon>Bacillati</taxon>
        <taxon>Cyanobacteriota</taxon>
        <taxon>Cyanophyceae</taxon>
        <taxon>Oscillatoriophycideae</taxon>
        <taxon>Chroococcales</taxon>
        <taxon>Aphanothecaceae</taxon>
        <taxon>Crocosphaera</taxon>
    </lineage>
</organism>
<comment type="caution">
    <text evidence="3">The sequence shown here is derived from an EMBL/GenBank/DDBJ whole genome shotgun (WGS) entry which is preliminary data.</text>
</comment>
<feature type="region of interest" description="Disordered" evidence="1">
    <location>
        <begin position="239"/>
        <end position="265"/>
    </location>
</feature>
<dbReference type="PATRIC" id="fig|423471.3.peg.4778"/>
<dbReference type="InterPro" id="IPR005094">
    <property type="entry name" value="Endonuclease_MobA/VirD2"/>
</dbReference>
<evidence type="ECO:0000313" key="3">
    <source>
        <dbReference type="EMBL" id="EHJ10127.1"/>
    </source>
</evidence>
<proteinExistence type="predicted"/>
<dbReference type="EMBL" id="AESD01000771">
    <property type="protein sequence ID" value="EHJ10127.1"/>
    <property type="molecule type" value="Genomic_DNA"/>
</dbReference>
<gene>
    <name evidence="3" type="ORF">CWATWH0003_5109</name>
</gene>
<evidence type="ECO:0000313" key="4">
    <source>
        <dbReference type="Proteomes" id="UP000003477"/>
    </source>
</evidence>
<sequence length="468" mass="54991">MEKAKAHFLDGNVYAFDGIRRMAREFRFQSSKNHRVQRVVYHATLSVPEEDKGKLNDVQWGDLGRRFLEKMNFSTNFDDWDAPKVPYIIVRHHDKDHDHIHIVAGRVRSDGTCVSDSWDYRRGEKAVRELEIEFGLSQPFQQTNRKSPHPYLVEKLEKIYHNSDDNDDNFVSTPSEEETPSNPENDPIADQVNQILEYRKQLLDSKKSEDEEETRINEEGEANEYSLSSLIERANKANLSPNSREIPPSNNTPISTLHQNTQSPNFSVPTLPKLELTTLINEVCQQVKTIPEFLKTLSDRGVEATVKLTRNKCVQGIIYHYEGERITGTQLGPAYTFPGLRKRQKLRFERHHIPEIEEHNRSCQPLPPPPKWQWLQEVANRFHQWLTQNQKQRYHNDNFKVRLDRDWLIIASHDSDFFVKARYDQKKRQWLPQSGWRFNQQEADLITEKVSGFSIGLEKKVRRNSRRR</sequence>